<dbReference type="Proteomes" id="UP001595733">
    <property type="component" value="Unassembled WGS sequence"/>
</dbReference>
<dbReference type="InterPro" id="IPR013766">
    <property type="entry name" value="Thioredoxin_domain"/>
</dbReference>
<keyword evidence="6" id="KW-0812">Transmembrane</keyword>
<keyword evidence="6" id="KW-1133">Transmembrane helix</keyword>
<dbReference type="PROSITE" id="PS51352">
    <property type="entry name" value="THIOREDOXIN_2"/>
    <property type="match status" value="1"/>
</dbReference>
<sequence length="230" mass="25442">MKTNQKIILATLAIAVVIVGIVLYMNRDTGTTVADVPQESERVYPPVEGQPMLGDVEAPVQIVEFGDYKCPSCKQWGETVYPQLVEEFIDTGKANLSYINVLFHGEESVIASLASESVFEQDPENFWAFNKAVYDAQPAAQQHDEPWVTIDKMVEIVEATAPGVDIEKMKTDMTTQESAIVQAVGRDAELVEEFGVPFTPTIYVNGVFLEDPFDYELIAKLIEEGQAGND</sequence>
<comment type="caution">
    <text evidence="8">The sequence shown here is derived from an EMBL/GenBank/DDBJ whole genome shotgun (WGS) entry which is preliminary data.</text>
</comment>
<keyword evidence="5" id="KW-0676">Redox-active center</keyword>
<feature type="transmembrane region" description="Helical" evidence="6">
    <location>
        <begin position="7"/>
        <end position="25"/>
    </location>
</feature>
<evidence type="ECO:0000256" key="4">
    <source>
        <dbReference type="ARBA" id="ARBA00023157"/>
    </source>
</evidence>
<evidence type="ECO:0000259" key="7">
    <source>
        <dbReference type="PROSITE" id="PS51352"/>
    </source>
</evidence>
<dbReference type="InterPro" id="IPR036249">
    <property type="entry name" value="Thioredoxin-like_sf"/>
</dbReference>
<keyword evidence="3" id="KW-0560">Oxidoreductase</keyword>
<dbReference type="InterPro" id="IPR012336">
    <property type="entry name" value="Thioredoxin-like_fold"/>
</dbReference>
<dbReference type="PANTHER" id="PTHR13887:SF14">
    <property type="entry name" value="DISULFIDE BOND FORMATION PROTEIN D"/>
    <property type="match status" value="1"/>
</dbReference>
<organism evidence="8 9">
    <name type="scientific">Chryseomicrobium palamuruense</name>
    <dbReference type="NCBI Taxonomy" id="682973"/>
    <lineage>
        <taxon>Bacteria</taxon>
        <taxon>Bacillati</taxon>
        <taxon>Bacillota</taxon>
        <taxon>Bacilli</taxon>
        <taxon>Bacillales</taxon>
        <taxon>Caryophanaceae</taxon>
        <taxon>Chryseomicrobium</taxon>
    </lineage>
</organism>
<evidence type="ECO:0000313" key="9">
    <source>
        <dbReference type="Proteomes" id="UP001595733"/>
    </source>
</evidence>
<keyword evidence="9" id="KW-1185">Reference proteome</keyword>
<protein>
    <submittedName>
        <fullName evidence="8">Thioredoxin domain-containing protein</fullName>
    </submittedName>
</protein>
<dbReference type="SUPFAM" id="SSF52833">
    <property type="entry name" value="Thioredoxin-like"/>
    <property type="match status" value="1"/>
</dbReference>
<evidence type="ECO:0000256" key="2">
    <source>
        <dbReference type="ARBA" id="ARBA00022729"/>
    </source>
</evidence>
<dbReference type="Gene3D" id="3.40.30.10">
    <property type="entry name" value="Glutaredoxin"/>
    <property type="match status" value="1"/>
</dbReference>
<name>A0ABV8UWX4_9BACL</name>
<dbReference type="EMBL" id="JBHSEF010000021">
    <property type="protein sequence ID" value="MFC4355038.1"/>
    <property type="molecule type" value="Genomic_DNA"/>
</dbReference>
<reference evidence="9" key="1">
    <citation type="journal article" date="2019" name="Int. J. Syst. Evol. Microbiol.">
        <title>The Global Catalogue of Microorganisms (GCM) 10K type strain sequencing project: providing services to taxonomists for standard genome sequencing and annotation.</title>
        <authorList>
            <consortium name="The Broad Institute Genomics Platform"/>
            <consortium name="The Broad Institute Genome Sequencing Center for Infectious Disease"/>
            <person name="Wu L."/>
            <person name="Ma J."/>
        </authorList>
    </citation>
    <scope>NUCLEOTIDE SEQUENCE [LARGE SCALE GENOMIC DNA]</scope>
    <source>
        <strain evidence="9">CCUG 50353</strain>
    </source>
</reference>
<keyword evidence="6" id="KW-0472">Membrane</keyword>
<keyword evidence="2" id="KW-0732">Signal</keyword>
<comment type="similarity">
    <text evidence="1">Belongs to the thioredoxin family. DsbA subfamily.</text>
</comment>
<evidence type="ECO:0000256" key="5">
    <source>
        <dbReference type="ARBA" id="ARBA00023284"/>
    </source>
</evidence>
<evidence type="ECO:0000256" key="3">
    <source>
        <dbReference type="ARBA" id="ARBA00023002"/>
    </source>
</evidence>
<gene>
    <name evidence="8" type="ORF">ACFO0S_08270</name>
</gene>
<dbReference type="RefSeq" id="WP_378141348.1">
    <property type="nucleotide sequence ID" value="NZ_JBHSEF010000021.1"/>
</dbReference>
<dbReference type="PANTHER" id="PTHR13887">
    <property type="entry name" value="GLUTATHIONE S-TRANSFERASE KAPPA"/>
    <property type="match status" value="1"/>
</dbReference>
<proteinExistence type="inferred from homology"/>
<evidence type="ECO:0000256" key="6">
    <source>
        <dbReference type="SAM" id="Phobius"/>
    </source>
</evidence>
<accession>A0ABV8UWX4</accession>
<keyword evidence="4" id="KW-1015">Disulfide bond</keyword>
<dbReference type="Pfam" id="PF13462">
    <property type="entry name" value="Thioredoxin_4"/>
    <property type="match status" value="1"/>
</dbReference>
<evidence type="ECO:0000256" key="1">
    <source>
        <dbReference type="ARBA" id="ARBA00005791"/>
    </source>
</evidence>
<evidence type="ECO:0000313" key="8">
    <source>
        <dbReference type="EMBL" id="MFC4355038.1"/>
    </source>
</evidence>
<feature type="domain" description="Thioredoxin" evidence="7">
    <location>
        <begin position="30"/>
        <end position="162"/>
    </location>
</feature>